<dbReference type="HOGENOM" id="CLU_1888340_0_0_1"/>
<dbReference type="Proteomes" id="UP000015103">
    <property type="component" value="Unassembled WGS sequence"/>
</dbReference>
<reference evidence="1" key="1">
    <citation type="submission" date="2015-05" db="UniProtKB">
        <authorList>
            <consortium name="EnsemblMetazoa"/>
        </authorList>
    </citation>
    <scope>IDENTIFICATION</scope>
</reference>
<evidence type="ECO:0000313" key="2">
    <source>
        <dbReference type="Proteomes" id="UP000015103"/>
    </source>
</evidence>
<dbReference type="EMBL" id="ACPB03005603">
    <property type="status" value="NOT_ANNOTATED_CDS"/>
    <property type="molecule type" value="Genomic_DNA"/>
</dbReference>
<dbReference type="AlphaFoldDB" id="T1IFN2"/>
<sequence>MGKFAIPTYQPLTVPHIDDNIPDLNLLHNSIIPEVFDRGNLTLSDLEWLDQILLNKQTMEVSIPVNNTNQIFTISTNPGTSTYQNCTDLPGKCTHLVSCILPEFILSLPEFLRYFCPIPGNFVGVCCPSENHHIW</sequence>
<keyword evidence="2" id="KW-1185">Reference proteome</keyword>
<organism evidence="1 2">
    <name type="scientific">Rhodnius prolixus</name>
    <name type="common">Triatomid bug</name>
    <dbReference type="NCBI Taxonomy" id="13249"/>
    <lineage>
        <taxon>Eukaryota</taxon>
        <taxon>Metazoa</taxon>
        <taxon>Ecdysozoa</taxon>
        <taxon>Arthropoda</taxon>
        <taxon>Hexapoda</taxon>
        <taxon>Insecta</taxon>
        <taxon>Pterygota</taxon>
        <taxon>Neoptera</taxon>
        <taxon>Paraneoptera</taxon>
        <taxon>Hemiptera</taxon>
        <taxon>Heteroptera</taxon>
        <taxon>Panheteroptera</taxon>
        <taxon>Cimicomorpha</taxon>
        <taxon>Reduviidae</taxon>
        <taxon>Triatominae</taxon>
        <taxon>Rhodnius</taxon>
    </lineage>
</organism>
<accession>T1IFN2</accession>
<dbReference type="EnsemblMetazoa" id="RPRC015101-RA">
    <property type="protein sequence ID" value="RPRC015101-PA"/>
    <property type="gene ID" value="RPRC015101"/>
</dbReference>
<dbReference type="InParanoid" id="T1IFN2"/>
<evidence type="ECO:0000313" key="1">
    <source>
        <dbReference type="EnsemblMetazoa" id="RPRC015101-PA"/>
    </source>
</evidence>
<proteinExistence type="predicted"/>
<dbReference type="VEuPathDB" id="VectorBase:RPRC015101"/>
<protein>
    <submittedName>
        <fullName evidence="1">Uncharacterized protein</fullName>
    </submittedName>
</protein>
<name>T1IFN2_RHOPR</name>